<evidence type="ECO:0000313" key="3">
    <source>
        <dbReference type="Proteomes" id="UP001197093"/>
    </source>
</evidence>
<keyword evidence="3" id="KW-1185">Reference proteome</keyword>
<comment type="caution">
    <text evidence="2">The sequence shown here is derived from an EMBL/GenBank/DDBJ whole genome shotgun (WGS) entry which is preliminary data.</text>
</comment>
<gene>
    <name evidence="2" type="ORF">NEMBOFW57_005243</name>
</gene>
<protein>
    <recommendedName>
        <fullName evidence="1">NTF2 domain-containing protein</fullName>
    </recommendedName>
</protein>
<dbReference type="EMBL" id="JAHCVI010000002">
    <property type="protein sequence ID" value="KAG7288883.1"/>
    <property type="molecule type" value="Genomic_DNA"/>
</dbReference>
<name>A0AAD4EWF9_9PEZI</name>
<feature type="domain" description="NTF2" evidence="1">
    <location>
        <begin position="16"/>
        <end position="186"/>
    </location>
</feature>
<dbReference type="Proteomes" id="UP001197093">
    <property type="component" value="Unassembled WGS sequence"/>
</dbReference>
<sequence>MSANFHETNVRCSSEAAKNFVDWYYRQVNDAKSVSQAYINGHAAYDKAGHPPADICINGLVVATPQEWEKLLEQQRQAPKQPDPNKRRVRYEVETYNVHVINADYRFGAPQKMVDLHSPTDGVRMMMVLAVGGTVYFGTGRNKGDEYWEKQHFSDTFILVPNWDVLEKPGAKYGRKYLAMSHNYRTSD</sequence>
<evidence type="ECO:0000313" key="2">
    <source>
        <dbReference type="EMBL" id="KAG7288883.1"/>
    </source>
</evidence>
<dbReference type="AlphaFoldDB" id="A0AAD4EWF9"/>
<organism evidence="2 3">
    <name type="scientific">Staphylotrichum longicolle</name>
    <dbReference type="NCBI Taxonomy" id="669026"/>
    <lineage>
        <taxon>Eukaryota</taxon>
        <taxon>Fungi</taxon>
        <taxon>Dikarya</taxon>
        <taxon>Ascomycota</taxon>
        <taxon>Pezizomycotina</taxon>
        <taxon>Sordariomycetes</taxon>
        <taxon>Sordariomycetidae</taxon>
        <taxon>Sordariales</taxon>
        <taxon>Chaetomiaceae</taxon>
        <taxon>Staphylotrichum</taxon>
    </lineage>
</organism>
<dbReference type="Gene3D" id="3.10.450.50">
    <property type="match status" value="1"/>
</dbReference>
<accession>A0AAD4EWF9</accession>
<dbReference type="PROSITE" id="PS50177">
    <property type="entry name" value="NTF2_DOMAIN"/>
    <property type="match status" value="1"/>
</dbReference>
<reference evidence="2" key="1">
    <citation type="submission" date="2023-02" db="EMBL/GenBank/DDBJ databases">
        <authorList>
            <person name="Palmer J.M."/>
        </authorList>
    </citation>
    <scope>NUCLEOTIDE SEQUENCE</scope>
    <source>
        <strain evidence="2">FW57</strain>
    </source>
</reference>
<dbReference type="InterPro" id="IPR018222">
    <property type="entry name" value="Nuclear_transport_factor_2_euk"/>
</dbReference>
<evidence type="ECO:0000259" key="1">
    <source>
        <dbReference type="PROSITE" id="PS50177"/>
    </source>
</evidence>
<proteinExistence type="predicted"/>